<dbReference type="RefSeq" id="WP_089373713.1">
    <property type="nucleotide sequence ID" value="NZ_BMEP01000010.1"/>
</dbReference>
<evidence type="ECO:0008006" key="4">
    <source>
        <dbReference type="Google" id="ProtNLM"/>
    </source>
</evidence>
<dbReference type="Proteomes" id="UP000198379">
    <property type="component" value="Unassembled WGS sequence"/>
</dbReference>
<keyword evidence="1" id="KW-0812">Transmembrane</keyword>
<keyword evidence="1" id="KW-1133">Transmembrane helix</keyword>
<evidence type="ECO:0000313" key="3">
    <source>
        <dbReference type="Proteomes" id="UP000198379"/>
    </source>
</evidence>
<dbReference type="EMBL" id="FZNY01000010">
    <property type="protein sequence ID" value="SNS29760.1"/>
    <property type="molecule type" value="Genomic_DNA"/>
</dbReference>
<protein>
    <recommendedName>
        <fullName evidence="4">Holin-X, holin superfamily III</fullName>
    </recommendedName>
</protein>
<accession>A0A239DBR6</accession>
<sequence length="114" mass="12676">MANCNEQQCKQILKELARSNARVKRRKERRDKVGNALGITAGLSTAAIIVWISKKAAVNAIPVIGWVIGGSTVALLATYIVLFRLHQTEINKRDKICQRAHDVCDNECLPGYCR</sequence>
<evidence type="ECO:0000313" key="2">
    <source>
        <dbReference type="EMBL" id="SNS29760.1"/>
    </source>
</evidence>
<name>A0A239DBR6_9FLAO</name>
<proteinExistence type="predicted"/>
<evidence type="ECO:0000256" key="1">
    <source>
        <dbReference type="SAM" id="Phobius"/>
    </source>
</evidence>
<feature type="transmembrane region" description="Helical" evidence="1">
    <location>
        <begin position="64"/>
        <end position="85"/>
    </location>
</feature>
<keyword evidence="1" id="KW-0472">Membrane</keyword>
<organism evidence="2 3">
    <name type="scientific">Dokdonia pacifica</name>
    <dbReference type="NCBI Taxonomy" id="1627892"/>
    <lineage>
        <taxon>Bacteria</taxon>
        <taxon>Pseudomonadati</taxon>
        <taxon>Bacteroidota</taxon>
        <taxon>Flavobacteriia</taxon>
        <taxon>Flavobacteriales</taxon>
        <taxon>Flavobacteriaceae</taxon>
        <taxon>Dokdonia</taxon>
    </lineage>
</organism>
<reference evidence="2 3" key="1">
    <citation type="submission" date="2017-06" db="EMBL/GenBank/DDBJ databases">
        <authorList>
            <person name="Kim H.J."/>
            <person name="Triplett B.A."/>
        </authorList>
    </citation>
    <scope>NUCLEOTIDE SEQUENCE [LARGE SCALE GENOMIC DNA]</scope>
    <source>
        <strain evidence="2 3">DSM 25597</strain>
    </source>
</reference>
<gene>
    <name evidence="2" type="ORF">SAMN06265376_11089</name>
</gene>
<dbReference type="AlphaFoldDB" id="A0A239DBR6"/>
<keyword evidence="3" id="KW-1185">Reference proteome</keyword>
<feature type="transmembrane region" description="Helical" evidence="1">
    <location>
        <begin position="33"/>
        <end position="52"/>
    </location>
</feature>